<protein>
    <submittedName>
        <fullName evidence="2">Ovule protein</fullName>
    </submittedName>
</protein>
<reference evidence="2" key="2">
    <citation type="submission" date="2018-12" db="UniProtKB">
        <authorList>
            <consortium name="WormBaseParasite"/>
        </authorList>
    </citation>
    <scope>IDENTIFICATION</scope>
    <source>
        <strain evidence="2">Puerto Rican</strain>
    </source>
</reference>
<keyword evidence="1" id="KW-1185">Reference proteome</keyword>
<dbReference type="RefSeq" id="XP_018645123.1">
    <property type="nucleotide sequence ID" value="XM_018791704.1"/>
</dbReference>
<sequence>MPTLSHRTFHPPSYTAQPDICLPVKASSSLHPLTYLSVIVHSLQTHTYTHIRCNRQLPRFSSNVGDVICVWMHSESVSQMIQCILVLSIRLTESLSQFRMVHIVQMCEL</sequence>
<accession>G4LV21</accession>
<dbReference type="InParanoid" id="G4LV21"/>
<dbReference type="KEGG" id="smm:Smp_178170"/>
<dbReference type="Proteomes" id="UP000008854">
    <property type="component" value="Unassembled WGS sequence"/>
</dbReference>
<dbReference type="AlphaFoldDB" id="G4LV21"/>
<dbReference type="HOGENOM" id="CLU_2187161_0_0_1"/>
<organism evidence="1 2">
    <name type="scientific">Schistosoma mansoni</name>
    <name type="common">Blood fluke</name>
    <dbReference type="NCBI Taxonomy" id="6183"/>
    <lineage>
        <taxon>Eukaryota</taxon>
        <taxon>Metazoa</taxon>
        <taxon>Spiralia</taxon>
        <taxon>Lophotrochozoa</taxon>
        <taxon>Platyhelminthes</taxon>
        <taxon>Trematoda</taxon>
        <taxon>Digenea</taxon>
        <taxon>Strigeidida</taxon>
        <taxon>Schistosomatoidea</taxon>
        <taxon>Schistosomatidae</taxon>
        <taxon>Schistosoma</taxon>
    </lineage>
</organism>
<dbReference type="GeneID" id="8345490"/>
<evidence type="ECO:0000313" key="1">
    <source>
        <dbReference type="Proteomes" id="UP000008854"/>
    </source>
</evidence>
<proteinExistence type="predicted"/>
<dbReference type="WBParaSite" id="Smp_178170.1">
    <property type="protein sequence ID" value="Smp_178170.1"/>
    <property type="gene ID" value="Smp_178170"/>
</dbReference>
<name>G4LV21_SCHMA</name>
<reference evidence="1" key="1">
    <citation type="journal article" date="2012" name="PLoS Negl. Trop. Dis.">
        <title>A systematically improved high quality genome and transcriptome of the human blood fluke Schistosoma mansoni.</title>
        <authorList>
            <person name="Protasio A.V."/>
            <person name="Tsai I.J."/>
            <person name="Babbage A."/>
            <person name="Nichol S."/>
            <person name="Hunt M."/>
            <person name="Aslett M.A."/>
            <person name="De Silva N."/>
            <person name="Velarde G.S."/>
            <person name="Anderson T.J."/>
            <person name="Clark R.C."/>
            <person name="Davidson C."/>
            <person name="Dillon G.P."/>
            <person name="Holroyd N.E."/>
            <person name="LoVerde P.T."/>
            <person name="Lloyd C."/>
            <person name="McQuillan J."/>
            <person name="Oliveira G."/>
            <person name="Otto T.D."/>
            <person name="Parker-Manuel S.J."/>
            <person name="Quail M.A."/>
            <person name="Wilson R.A."/>
            <person name="Zerlotini A."/>
            <person name="Dunne D.W."/>
            <person name="Berriman M."/>
        </authorList>
    </citation>
    <scope>NUCLEOTIDE SEQUENCE [LARGE SCALE GENOMIC DNA]</scope>
    <source>
        <strain evidence="1">Puerto Rican</strain>
    </source>
</reference>
<evidence type="ECO:0000313" key="2">
    <source>
        <dbReference type="WBParaSite" id="Smp_178170.1"/>
    </source>
</evidence>
<dbReference type="CTD" id="8345490"/>